<dbReference type="SUPFAM" id="SSF48371">
    <property type="entry name" value="ARM repeat"/>
    <property type="match status" value="1"/>
</dbReference>
<dbReference type="VEuPathDB" id="TrichDB:TRFO_16835"/>
<keyword evidence="2" id="KW-1185">Reference proteome</keyword>
<protein>
    <submittedName>
        <fullName evidence="1">Uncharacterized protein</fullName>
    </submittedName>
</protein>
<dbReference type="GeneID" id="94833926"/>
<dbReference type="AlphaFoldDB" id="A0A1J4KUJ1"/>
<dbReference type="InterPro" id="IPR016024">
    <property type="entry name" value="ARM-type_fold"/>
</dbReference>
<organism evidence="1 2">
    <name type="scientific">Tritrichomonas foetus</name>
    <dbReference type="NCBI Taxonomy" id="1144522"/>
    <lineage>
        <taxon>Eukaryota</taxon>
        <taxon>Metamonada</taxon>
        <taxon>Parabasalia</taxon>
        <taxon>Tritrichomonadida</taxon>
        <taxon>Tritrichomonadidae</taxon>
        <taxon>Tritrichomonas</taxon>
    </lineage>
</organism>
<reference evidence="1" key="1">
    <citation type="submission" date="2016-10" db="EMBL/GenBank/DDBJ databases">
        <authorList>
            <person name="Benchimol M."/>
            <person name="Almeida L.G."/>
            <person name="Vasconcelos A.T."/>
            <person name="Perreira-Neves A."/>
            <person name="Rosa I.A."/>
            <person name="Tasca T."/>
            <person name="Bogo M.R."/>
            <person name="de Souza W."/>
        </authorList>
    </citation>
    <scope>NUCLEOTIDE SEQUENCE [LARGE SCALE GENOMIC DNA]</scope>
    <source>
        <strain evidence="1">K</strain>
    </source>
</reference>
<evidence type="ECO:0000313" key="2">
    <source>
        <dbReference type="Proteomes" id="UP000179807"/>
    </source>
</evidence>
<dbReference type="EMBL" id="MLAK01000547">
    <property type="protein sequence ID" value="OHT13165.1"/>
    <property type="molecule type" value="Genomic_DNA"/>
</dbReference>
<dbReference type="Proteomes" id="UP000179807">
    <property type="component" value="Unassembled WGS sequence"/>
</dbReference>
<sequence length="492" mass="56750">MNKSDKFEIPRALDDIHIDKKISSHKFVVSSSEPSANIADLVLQQSIINVQTNDKTKVKIGLHDMMSLLLFDPSYAMKISPSVLNQIINHILNGDNAIKSIGFRLLVIFMQRNPESIAYILNAFSPILVDSAIILIPAKYSCDFLIELLKYSKLLPPDHSNNIISYFISHNFHNIILSLFYDPLATFNTLQINVINILYHLPRNLFDQENFDQFIRFLPLIFKHSRSAAKTAFLKYLESFEDVNFYLSLKEVAFIEELFIMTCLIPKENNESITEYNDYVVASFKFLLKCIFRDRQIIKIFTDKNLRFDDKLYDFLTKTEVELSKQALECSVTFFIEILNSDYQICESFAEGSMLIWAEHELSKGNYHDQILALRIVATLAKFTLHIQKDQPSCILYILQKINPISTMTDYLSSGSDNDLLLKLLVGIYSMWKTFLTNFVASDVLSEAVSLMGDDEFKQTLYYLTESEDEYVSDEAQIMIKYIDEVGFGKEE</sequence>
<proteinExistence type="predicted"/>
<accession>A0A1J4KUJ1</accession>
<dbReference type="RefSeq" id="XP_068366301.1">
    <property type="nucleotide sequence ID" value="XM_068499222.1"/>
</dbReference>
<gene>
    <name evidence="1" type="ORF">TRFO_16835</name>
</gene>
<name>A0A1J4KUJ1_9EUKA</name>
<evidence type="ECO:0000313" key="1">
    <source>
        <dbReference type="EMBL" id="OHT13165.1"/>
    </source>
</evidence>
<comment type="caution">
    <text evidence="1">The sequence shown here is derived from an EMBL/GenBank/DDBJ whole genome shotgun (WGS) entry which is preliminary data.</text>
</comment>